<protein>
    <recommendedName>
        <fullName evidence="4">4Fe-4S ferredoxin-type domain-containing protein</fullName>
    </recommendedName>
</protein>
<feature type="domain" description="4Fe-4S ferredoxin-type" evidence="4">
    <location>
        <begin position="9"/>
        <end position="38"/>
    </location>
</feature>
<dbReference type="EMBL" id="SUYD01000003">
    <property type="protein sequence ID" value="MBE6265396.1"/>
    <property type="molecule type" value="Genomic_DNA"/>
</dbReference>
<dbReference type="Gene3D" id="3.30.70.20">
    <property type="match status" value="1"/>
</dbReference>
<sequence length="43" mass="4744">MRHTLRESVLPRLVGSKCVGCHLCRIVCPTGAIGVTRRVPRKS</sequence>
<proteinExistence type="predicted"/>
<dbReference type="Proteomes" id="UP000763088">
    <property type="component" value="Unassembled WGS sequence"/>
</dbReference>
<dbReference type="Pfam" id="PF00037">
    <property type="entry name" value="Fer4"/>
    <property type="match status" value="1"/>
</dbReference>
<dbReference type="PROSITE" id="PS00198">
    <property type="entry name" value="4FE4S_FER_1"/>
    <property type="match status" value="1"/>
</dbReference>
<organism evidence="5 6">
    <name type="scientific">Xylanibacter ruminicola</name>
    <name type="common">Prevotella ruminicola</name>
    <dbReference type="NCBI Taxonomy" id="839"/>
    <lineage>
        <taxon>Bacteria</taxon>
        <taxon>Pseudomonadati</taxon>
        <taxon>Bacteroidota</taxon>
        <taxon>Bacteroidia</taxon>
        <taxon>Bacteroidales</taxon>
        <taxon>Prevotellaceae</taxon>
        <taxon>Xylanibacter</taxon>
    </lineage>
</organism>
<gene>
    <name evidence="5" type="ORF">E7102_02820</name>
</gene>
<keyword evidence="3" id="KW-0411">Iron-sulfur</keyword>
<keyword evidence="1" id="KW-0479">Metal-binding</keyword>
<reference evidence="5" key="1">
    <citation type="submission" date="2019-04" db="EMBL/GenBank/DDBJ databases">
        <title>Evolution of Biomass-Degrading Anaerobic Consortia Revealed by Metagenomics.</title>
        <authorList>
            <person name="Peng X."/>
        </authorList>
    </citation>
    <scope>NUCLEOTIDE SEQUENCE</scope>
    <source>
        <strain evidence="5">SIG141</strain>
    </source>
</reference>
<name>A0A928BRA4_XYLRU</name>
<accession>A0A928BRA4</accession>
<evidence type="ECO:0000256" key="2">
    <source>
        <dbReference type="ARBA" id="ARBA00023004"/>
    </source>
</evidence>
<comment type="caution">
    <text evidence="5">The sequence shown here is derived from an EMBL/GenBank/DDBJ whole genome shotgun (WGS) entry which is preliminary data.</text>
</comment>
<dbReference type="AlphaFoldDB" id="A0A928BRA4"/>
<dbReference type="InterPro" id="IPR017900">
    <property type="entry name" value="4Fe4S_Fe_S_CS"/>
</dbReference>
<dbReference type="GO" id="GO:0051536">
    <property type="term" value="F:iron-sulfur cluster binding"/>
    <property type="evidence" value="ECO:0007669"/>
    <property type="project" value="UniProtKB-KW"/>
</dbReference>
<dbReference type="SUPFAM" id="SSF54862">
    <property type="entry name" value="4Fe-4S ferredoxins"/>
    <property type="match status" value="1"/>
</dbReference>
<evidence type="ECO:0000313" key="5">
    <source>
        <dbReference type="EMBL" id="MBE6265396.1"/>
    </source>
</evidence>
<dbReference type="GO" id="GO:0046872">
    <property type="term" value="F:metal ion binding"/>
    <property type="evidence" value="ECO:0007669"/>
    <property type="project" value="UniProtKB-KW"/>
</dbReference>
<dbReference type="PROSITE" id="PS51379">
    <property type="entry name" value="4FE4S_FER_2"/>
    <property type="match status" value="1"/>
</dbReference>
<evidence type="ECO:0000259" key="4">
    <source>
        <dbReference type="PROSITE" id="PS51379"/>
    </source>
</evidence>
<evidence type="ECO:0000256" key="3">
    <source>
        <dbReference type="ARBA" id="ARBA00023014"/>
    </source>
</evidence>
<keyword evidence="2" id="KW-0408">Iron</keyword>
<dbReference type="InterPro" id="IPR017896">
    <property type="entry name" value="4Fe4S_Fe-S-bd"/>
</dbReference>
<evidence type="ECO:0000313" key="6">
    <source>
        <dbReference type="Proteomes" id="UP000763088"/>
    </source>
</evidence>
<evidence type="ECO:0000256" key="1">
    <source>
        <dbReference type="ARBA" id="ARBA00022723"/>
    </source>
</evidence>